<reference evidence="3" key="1">
    <citation type="submission" date="2016-10" db="EMBL/GenBank/DDBJ databases">
        <authorList>
            <person name="Varghese N."/>
            <person name="Submissions S."/>
        </authorList>
    </citation>
    <scope>NUCLEOTIDE SEQUENCE [LARGE SCALE GENOMIC DNA]</scope>
    <source>
        <strain evidence="3">DSM 217</strain>
    </source>
</reference>
<keyword evidence="1" id="KW-0472">Membrane</keyword>
<evidence type="ECO:0000256" key="1">
    <source>
        <dbReference type="SAM" id="Phobius"/>
    </source>
</evidence>
<dbReference type="Proteomes" id="UP000198816">
    <property type="component" value="Unassembled WGS sequence"/>
</dbReference>
<accession>A0A1H3DSB9</accession>
<gene>
    <name evidence="2" type="ORF">SAMN05421783_1585</name>
</gene>
<evidence type="ECO:0000313" key="3">
    <source>
        <dbReference type="Proteomes" id="UP000198816"/>
    </source>
</evidence>
<name>A0A1H3DSB9_THIRO</name>
<organism evidence="2 3">
    <name type="scientific">Thiocapsa roseopersicina</name>
    <dbReference type="NCBI Taxonomy" id="1058"/>
    <lineage>
        <taxon>Bacteria</taxon>
        <taxon>Pseudomonadati</taxon>
        <taxon>Pseudomonadota</taxon>
        <taxon>Gammaproteobacteria</taxon>
        <taxon>Chromatiales</taxon>
        <taxon>Chromatiaceae</taxon>
        <taxon>Thiocapsa</taxon>
    </lineage>
</organism>
<dbReference type="OrthoDB" id="7126415at2"/>
<dbReference type="AlphaFoldDB" id="A0A1H3DSB9"/>
<keyword evidence="3" id="KW-1185">Reference proteome</keyword>
<dbReference type="STRING" id="1058.SAMN05421783_1585"/>
<feature type="transmembrane region" description="Helical" evidence="1">
    <location>
        <begin position="25"/>
        <end position="46"/>
    </location>
</feature>
<dbReference type="EMBL" id="FNNZ01000058">
    <property type="protein sequence ID" value="SDX69423.1"/>
    <property type="molecule type" value="Genomic_DNA"/>
</dbReference>
<keyword evidence="1" id="KW-1133">Transmembrane helix</keyword>
<evidence type="ECO:0000313" key="2">
    <source>
        <dbReference type="EMBL" id="SDX69423.1"/>
    </source>
</evidence>
<sequence length="129" mass="13152">MPPETNLDATRPSAIVLRDRPATGFGAGGFLLLAAIPLSTLAGGYLGAEIAARPLHEAIATRPPVLIVDVAAALEGVAPEDVGEAIADLKATAARLADGGVLVLDAQAVLAAPEDVYVRPRDVPSRGRQ</sequence>
<keyword evidence="1" id="KW-0812">Transmembrane</keyword>
<dbReference type="RefSeq" id="WP_093038621.1">
    <property type="nucleotide sequence ID" value="NZ_FNNZ01000058.1"/>
</dbReference>
<proteinExistence type="predicted"/>
<protein>
    <submittedName>
        <fullName evidence="2">Uncharacterized protein</fullName>
    </submittedName>
</protein>